<reference evidence="3 4" key="1">
    <citation type="submission" date="2024-02" db="EMBL/GenBank/DDBJ databases">
        <authorList>
            <person name="Chen Y."/>
            <person name="Shah S."/>
            <person name="Dougan E. K."/>
            <person name="Thang M."/>
            <person name="Chan C."/>
        </authorList>
    </citation>
    <scope>NUCLEOTIDE SEQUENCE [LARGE SCALE GENOMIC DNA]</scope>
</reference>
<evidence type="ECO:0000313" key="4">
    <source>
        <dbReference type="Proteomes" id="UP001642484"/>
    </source>
</evidence>
<evidence type="ECO:0000256" key="2">
    <source>
        <dbReference type="SAM" id="SignalP"/>
    </source>
</evidence>
<feature type="region of interest" description="Disordered" evidence="1">
    <location>
        <begin position="214"/>
        <end position="242"/>
    </location>
</feature>
<keyword evidence="4" id="KW-1185">Reference proteome</keyword>
<evidence type="ECO:0000313" key="3">
    <source>
        <dbReference type="EMBL" id="CAK9041950.1"/>
    </source>
</evidence>
<comment type="caution">
    <text evidence="3">The sequence shown here is derived from an EMBL/GenBank/DDBJ whole genome shotgun (WGS) entry which is preliminary data.</text>
</comment>
<feature type="chain" id="PRO_5046616793" description="Tyrosinase copper-binding domain-containing protein" evidence="2">
    <location>
        <begin position="21"/>
        <end position="589"/>
    </location>
</feature>
<organism evidence="3 4">
    <name type="scientific">Durusdinium trenchii</name>
    <dbReference type="NCBI Taxonomy" id="1381693"/>
    <lineage>
        <taxon>Eukaryota</taxon>
        <taxon>Sar</taxon>
        <taxon>Alveolata</taxon>
        <taxon>Dinophyceae</taxon>
        <taxon>Suessiales</taxon>
        <taxon>Symbiodiniaceae</taxon>
        <taxon>Durusdinium</taxon>
    </lineage>
</organism>
<evidence type="ECO:0000256" key="1">
    <source>
        <dbReference type="SAM" id="MobiDB-lite"/>
    </source>
</evidence>
<proteinExistence type="predicted"/>
<dbReference type="EMBL" id="CAXAMN010013891">
    <property type="protein sequence ID" value="CAK9041950.1"/>
    <property type="molecule type" value="Genomic_DNA"/>
</dbReference>
<dbReference type="Proteomes" id="UP001642484">
    <property type="component" value="Unassembled WGS sequence"/>
</dbReference>
<keyword evidence="2" id="KW-0732">Signal</keyword>
<accession>A0ABP0LRZ5</accession>
<name>A0ABP0LRZ5_9DINO</name>
<protein>
    <recommendedName>
        <fullName evidence="5">Tyrosinase copper-binding domain-containing protein</fullName>
    </recommendedName>
</protein>
<sequence>MARVLRTVARVSVALVLLDATEVKDLQRARRKIPGAAYKGHDQVSMSQKLNEHLKNAEGGTLPCENWSLEGLQNFMATVAEHRSTELQLIYRSSLDRRTLRQESLEDFRSQWKELNRIVSEHPHLHLPQKEAHCREAVMWWVHHLAEEKRQEFRRQNLTVPLLPEGPKRSCDPGLRQLDSDGGETTAATMLCAKVNEANSCDWCHSTQADHDKKLPGTLPPDALKKTIGPDDGNPQGWNRTRRCDQDQLPRCQLCEGVGGMAFGDRNEEIVLTPCEVVANASEVDPQTVAKPLYPKQFTIRRKDGKQGGYSDTLIGWKTDPFCFGFFPQNDSTKPMCYRSEDALVKYYDIEREAQRADYTIHNGGLFSLFPNITSTILHVQEQMWIQNDLWGVKQCICANPSGNHCTNPPCKAFVQHWDTFASAQYLGRERIGAEWIQDHGVGEASKLMERLTRQGAMVQKKSGHGARPLPAYPCRLDHFILWAHHVWTDPVSKRLVRAWKPFNGLQLYDPEAWQDHVADPSVFDAPPDLCKKGQRSVRINCDDDGNYHPKKSANTHILDALIKRAASHGPEDIHAFAAQLWANMEVLV</sequence>
<feature type="signal peptide" evidence="2">
    <location>
        <begin position="1"/>
        <end position="20"/>
    </location>
</feature>
<evidence type="ECO:0008006" key="5">
    <source>
        <dbReference type="Google" id="ProtNLM"/>
    </source>
</evidence>
<gene>
    <name evidence="3" type="ORF">CCMP2556_LOCUS22413</name>
</gene>